<feature type="domain" description="Potassium channel" evidence="2">
    <location>
        <begin position="371"/>
        <end position="438"/>
    </location>
</feature>
<proteinExistence type="predicted"/>
<feature type="transmembrane region" description="Helical" evidence="1">
    <location>
        <begin position="393"/>
        <end position="411"/>
    </location>
</feature>
<reference evidence="3 4" key="1">
    <citation type="submission" date="2015-09" db="EMBL/GenBank/DDBJ databases">
        <title>Genome announcement of multiple Pseudomonas syringae strains.</title>
        <authorList>
            <person name="Thakur S."/>
            <person name="Wang P.W."/>
            <person name="Gong Y."/>
            <person name="Weir B.S."/>
            <person name="Guttman D.S."/>
        </authorList>
    </citation>
    <scope>NUCLEOTIDE SEQUENCE [LARGE SCALE GENOMIC DNA]</scope>
    <source>
        <strain evidence="3 4">ICMP3956</strain>
    </source>
</reference>
<feature type="transmembrane region" description="Helical" evidence="1">
    <location>
        <begin position="364"/>
        <end position="381"/>
    </location>
</feature>
<dbReference type="PATRIC" id="fig|251707.3.peg.2299"/>
<keyword evidence="1" id="KW-0472">Membrane</keyword>
<dbReference type="Pfam" id="PF07885">
    <property type="entry name" value="Ion_trans_2"/>
    <property type="match status" value="1"/>
</dbReference>
<evidence type="ECO:0000313" key="3">
    <source>
        <dbReference type="EMBL" id="KPY38110.1"/>
    </source>
</evidence>
<dbReference type="EMBL" id="LJRC01000104">
    <property type="protein sequence ID" value="KPY38110.1"/>
    <property type="molecule type" value="Genomic_DNA"/>
</dbReference>
<evidence type="ECO:0000256" key="1">
    <source>
        <dbReference type="SAM" id="Phobius"/>
    </source>
</evidence>
<feature type="transmembrane region" description="Helical" evidence="1">
    <location>
        <begin position="417"/>
        <end position="440"/>
    </location>
</feature>
<organism evidence="3 4">
    <name type="scientific">Pseudomonas syringae pv. primulae</name>
    <dbReference type="NCBI Taxonomy" id="251707"/>
    <lineage>
        <taxon>Bacteria</taxon>
        <taxon>Pseudomonadati</taxon>
        <taxon>Pseudomonadota</taxon>
        <taxon>Gammaproteobacteria</taxon>
        <taxon>Pseudomonadales</taxon>
        <taxon>Pseudomonadaceae</taxon>
        <taxon>Pseudomonas</taxon>
    </lineage>
</organism>
<dbReference type="Proteomes" id="UP000050562">
    <property type="component" value="Unassembled WGS sequence"/>
</dbReference>
<keyword evidence="1" id="KW-1133">Transmembrane helix</keyword>
<gene>
    <name evidence="3" type="ORF">ALO52_01688</name>
</gene>
<dbReference type="AlphaFoldDB" id="A0A0P9YQQ5"/>
<evidence type="ECO:0000313" key="4">
    <source>
        <dbReference type="Proteomes" id="UP000050562"/>
    </source>
</evidence>
<protein>
    <submittedName>
        <fullName evidence="3">Ion channel family protein</fullName>
    </submittedName>
</protein>
<dbReference type="SUPFAM" id="SSF81324">
    <property type="entry name" value="Voltage-gated potassium channels"/>
    <property type="match status" value="1"/>
</dbReference>
<evidence type="ECO:0000259" key="2">
    <source>
        <dbReference type="Pfam" id="PF07885"/>
    </source>
</evidence>
<dbReference type="InterPro" id="IPR013099">
    <property type="entry name" value="K_chnl_dom"/>
</dbReference>
<sequence length="446" mass="51879">MSAEKFWTMEPEQFNSWRKQNDYPRLFEVFRKKLPHFDTWLSNESLNTEIIFDNGFARFLGTNEPLILCEYERGELHLFDESLEQLPSIRKAGWILSERKYAPYFYWLRRNYGEEKYTAAKREFRISSWRGGIPYFYNEVPLLQLGNIKLNRAVISGRHLDFCSLDGLQMNNCHSNQHTYVWYSSAIGLTFYGSSAFWNFNKTSCWMHGDVGYRKEMLLTDGSFQDFHFKDSDPHLHLVRSKLKMSSVSGINFECILEYSSFDSVAFDAGEDEYTNHLAKARFFEKIKSLYSSIGNSVDAGRHFYEEQKYLLLAQLHPSVTYRSEWLKSSLLQKAKILMQSYFRLLLYVTSFITWGFGERPARSLFASIGLIAISALLYYLHPGSVTVSDSWSSLYFSIVTFVTLGYGDIYQKATPLRIYSSLEAFGGMFLIGLFLAGYASKSKQY</sequence>
<accession>A0A0P9YQQ5</accession>
<dbReference type="RefSeq" id="WP_081021714.1">
    <property type="nucleotide sequence ID" value="NZ_LJRC01000104.1"/>
</dbReference>
<feature type="transmembrane region" description="Helical" evidence="1">
    <location>
        <begin position="341"/>
        <end position="358"/>
    </location>
</feature>
<name>A0A0P9YQQ5_9PSED</name>
<keyword evidence="1" id="KW-0812">Transmembrane</keyword>
<dbReference type="Gene3D" id="1.10.287.70">
    <property type="match status" value="1"/>
</dbReference>
<comment type="caution">
    <text evidence="3">The sequence shown here is derived from an EMBL/GenBank/DDBJ whole genome shotgun (WGS) entry which is preliminary data.</text>
</comment>